<proteinExistence type="predicted"/>
<dbReference type="PROSITE" id="PS00092">
    <property type="entry name" value="N6_MTASE"/>
    <property type="match status" value="1"/>
</dbReference>
<dbReference type="SUPFAM" id="SSF53335">
    <property type="entry name" value="S-adenosyl-L-methionine-dependent methyltransferases"/>
    <property type="match status" value="1"/>
</dbReference>
<protein>
    <submittedName>
        <fullName evidence="4">16S rRNA (Guanine(966)-N(2))-methyltransferase RsmD</fullName>
        <ecNumber evidence="4">2.1.1.171</ecNumber>
    </submittedName>
</protein>
<dbReference type="EMBL" id="JAWNGA010000012">
    <property type="protein sequence ID" value="MDY5133469.1"/>
    <property type="molecule type" value="Genomic_DNA"/>
</dbReference>
<organism evidence="4 5">
    <name type="scientific">Actinotignum urinale</name>
    <dbReference type="NCBI Taxonomy" id="190146"/>
    <lineage>
        <taxon>Bacteria</taxon>
        <taxon>Bacillati</taxon>
        <taxon>Actinomycetota</taxon>
        <taxon>Actinomycetes</taxon>
        <taxon>Actinomycetales</taxon>
        <taxon>Actinomycetaceae</taxon>
        <taxon>Actinotignum</taxon>
    </lineage>
</organism>
<evidence type="ECO:0000256" key="1">
    <source>
        <dbReference type="ARBA" id="ARBA00022603"/>
    </source>
</evidence>
<comment type="caution">
    <text evidence="4">The sequence shown here is derived from an EMBL/GenBank/DDBJ whole genome shotgun (WGS) entry which is preliminary data.</text>
</comment>
<dbReference type="RefSeq" id="WP_022866804.1">
    <property type="nucleotide sequence ID" value="NZ_CP171105.1"/>
</dbReference>
<evidence type="ECO:0000256" key="3">
    <source>
        <dbReference type="SAM" id="MobiDB-lite"/>
    </source>
</evidence>
<keyword evidence="5" id="KW-1185">Reference proteome</keyword>
<dbReference type="InterPro" id="IPR004398">
    <property type="entry name" value="RNA_MeTrfase_RsmD"/>
</dbReference>
<dbReference type="PIRSF" id="PIRSF004553">
    <property type="entry name" value="CHP00095"/>
    <property type="match status" value="1"/>
</dbReference>
<evidence type="ECO:0000313" key="5">
    <source>
        <dbReference type="Proteomes" id="UP001275049"/>
    </source>
</evidence>
<dbReference type="Pfam" id="PF03602">
    <property type="entry name" value="Cons_hypoth95"/>
    <property type="match status" value="1"/>
</dbReference>
<reference evidence="4 5" key="1">
    <citation type="submission" date="2023-10" db="EMBL/GenBank/DDBJ databases">
        <title>Whole Genome based description of the genera Actinobaculum and Actinotignum reveals a complex phylogenetic relationship within the species included in the genus Actinotignum.</title>
        <authorList>
            <person name="Jensen C.S."/>
            <person name="Dargis R."/>
            <person name="Kemp M."/>
            <person name="Christensen J.J."/>
        </authorList>
    </citation>
    <scope>NUCLEOTIDE SEQUENCE [LARGE SCALE GENOMIC DNA]</scope>
    <source>
        <strain evidence="4 5">SLA_B974</strain>
    </source>
</reference>
<accession>A0ABU5G957</accession>
<dbReference type="EC" id="2.1.1.171" evidence="4"/>
<name>A0ABU5G957_9ACTO</name>
<dbReference type="InterPro" id="IPR002052">
    <property type="entry name" value="DNA_methylase_N6_adenine_CS"/>
</dbReference>
<dbReference type="PANTHER" id="PTHR43542">
    <property type="entry name" value="METHYLTRANSFERASE"/>
    <property type="match status" value="1"/>
</dbReference>
<keyword evidence="2 4" id="KW-0808">Transferase</keyword>
<dbReference type="NCBIfam" id="TIGR00095">
    <property type="entry name" value="16S rRNA (guanine(966)-N(2))-methyltransferase RsmD"/>
    <property type="match status" value="1"/>
</dbReference>
<keyword evidence="1 4" id="KW-0489">Methyltransferase</keyword>
<gene>
    <name evidence="4" type="primary">rsmD</name>
    <name evidence="4" type="ORF">R6G86_06925</name>
</gene>
<evidence type="ECO:0000256" key="2">
    <source>
        <dbReference type="ARBA" id="ARBA00022679"/>
    </source>
</evidence>
<evidence type="ECO:0000313" key="4">
    <source>
        <dbReference type="EMBL" id="MDY5133469.1"/>
    </source>
</evidence>
<feature type="region of interest" description="Disordered" evidence="3">
    <location>
        <begin position="187"/>
        <end position="206"/>
    </location>
</feature>
<feature type="region of interest" description="Disordered" evidence="3">
    <location>
        <begin position="1"/>
        <end position="20"/>
    </location>
</feature>
<dbReference type="InterPro" id="IPR029063">
    <property type="entry name" value="SAM-dependent_MTases_sf"/>
</dbReference>
<dbReference type="CDD" id="cd02440">
    <property type="entry name" value="AdoMet_MTases"/>
    <property type="match status" value="1"/>
</dbReference>
<sequence length="206" mass="22728">MTRIVAGSAKGRKLKVPATKTRPTSEKVREAIFSRLCARGFIEGGAVLDLFAGSGALAFEAVSRGARLATLVDVSAGAVKLLRDNARVVQDSVDGRDVEIHIFNAKAYNFVKEESQYIYDVVFIDPPYNYENEHLNALLEGLIGHIASDAMIIVERDVRSPQPVWPRGWNLDDERTYGDTRVWSAQAGADVEDTQEETISSKNTRT</sequence>
<dbReference type="PANTHER" id="PTHR43542:SF1">
    <property type="entry name" value="METHYLTRANSFERASE"/>
    <property type="match status" value="1"/>
</dbReference>
<dbReference type="Proteomes" id="UP001275049">
    <property type="component" value="Unassembled WGS sequence"/>
</dbReference>
<dbReference type="GO" id="GO:0052913">
    <property type="term" value="F:16S rRNA (guanine(966)-N(2))-methyltransferase activity"/>
    <property type="evidence" value="ECO:0007669"/>
    <property type="project" value="UniProtKB-EC"/>
</dbReference>
<dbReference type="Gene3D" id="3.40.50.150">
    <property type="entry name" value="Vaccinia Virus protein VP39"/>
    <property type="match status" value="1"/>
</dbReference>
<feature type="compositionally biased region" description="Polar residues" evidence="3">
    <location>
        <begin position="197"/>
        <end position="206"/>
    </location>
</feature>